<keyword evidence="10" id="KW-1185">Reference proteome</keyword>
<keyword evidence="3" id="KW-0963">Cytoplasm</keyword>
<evidence type="ECO:0000256" key="6">
    <source>
        <dbReference type="ARBA" id="ARBA00022683"/>
    </source>
</evidence>
<dbReference type="PROSITE" id="PS51101">
    <property type="entry name" value="PTS_EIIB_TYPE_4"/>
    <property type="match status" value="1"/>
</dbReference>
<evidence type="ECO:0000256" key="3">
    <source>
        <dbReference type="ARBA" id="ARBA00022490"/>
    </source>
</evidence>
<accession>A0ABM8AMZ8</accession>
<evidence type="ECO:0000256" key="7">
    <source>
        <dbReference type="ARBA" id="ARBA00022777"/>
    </source>
</evidence>
<keyword evidence="7" id="KW-0418">Kinase</keyword>
<evidence type="ECO:0000313" key="10">
    <source>
        <dbReference type="Proteomes" id="UP001061361"/>
    </source>
</evidence>
<dbReference type="Proteomes" id="UP001061361">
    <property type="component" value="Chromosome"/>
</dbReference>
<organism evidence="9 10">
    <name type="scientific">Pseudodesulfovibrio portus</name>
    <dbReference type="NCBI Taxonomy" id="231439"/>
    <lineage>
        <taxon>Bacteria</taxon>
        <taxon>Pseudomonadati</taxon>
        <taxon>Thermodesulfobacteriota</taxon>
        <taxon>Desulfovibrionia</taxon>
        <taxon>Desulfovibrionales</taxon>
        <taxon>Desulfovibrionaceae</taxon>
    </lineage>
</organism>
<dbReference type="EMBL" id="AP026708">
    <property type="protein sequence ID" value="BDQ32752.1"/>
    <property type="molecule type" value="Genomic_DNA"/>
</dbReference>
<protein>
    <submittedName>
        <fullName evidence="9">PTS sugar transporter subunit IIBC</fullName>
    </submittedName>
</protein>
<evidence type="ECO:0000313" key="9">
    <source>
        <dbReference type="EMBL" id="BDQ32752.1"/>
    </source>
</evidence>
<keyword evidence="6" id="KW-0598">Phosphotransferase system</keyword>
<feature type="domain" description="PTS EIIB type-4" evidence="8">
    <location>
        <begin position="1"/>
        <end position="156"/>
    </location>
</feature>
<keyword evidence="2" id="KW-0813">Transport</keyword>
<dbReference type="SUPFAM" id="SSF52728">
    <property type="entry name" value="PTS IIb component"/>
    <property type="match status" value="1"/>
</dbReference>
<name>A0ABM8AMZ8_9BACT</name>
<evidence type="ECO:0000256" key="4">
    <source>
        <dbReference type="ARBA" id="ARBA00022597"/>
    </source>
</evidence>
<dbReference type="InterPro" id="IPR004720">
    <property type="entry name" value="PTS_IIB_sorbose-sp"/>
</dbReference>
<keyword evidence="5" id="KW-0808">Transferase</keyword>
<evidence type="ECO:0000259" key="8">
    <source>
        <dbReference type="PROSITE" id="PS51101"/>
    </source>
</evidence>
<comment type="subcellular location">
    <subcellularLocation>
        <location evidence="1">Cytoplasm</location>
    </subcellularLocation>
</comment>
<evidence type="ECO:0000256" key="2">
    <source>
        <dbReference type="ARBA" id="ARBA00022448"/>
    </source>
</evidence>
<dbReference type="Gene3D" id="3.40.35.10">
    <property type="entry name" value="Phosphotransferase system, sorbose subfamily IIB component"/>
    <property type="match status" value="1"/>
</dbReference>
<dbReference type="InterPro" id="IPR036667">
    <property type="entry name" value="PTS_IIB_sorbose-sp_sf"/>
</dbReference>
<evidence type="ECO:0000256" key="1">
    <source>
        <dbReference type="ARBA" id="ARBA00004496"/>
    </source>
</evidence>
<evidence type="ECO:0000256" key="5">
    <source>
        <dbReference type="ARBA" id="ARBA00022679"/>
    </source>
</evidence>
<gene>
    <name evidence="9" type="ORF">JCM14722_02940</name>
</gene>
<dbReference type="Pfam" id="PF03830">
    <property type="entry name" value="PTSIIB_sorb"/>
    <property type="match status" value="1"/>
</dbReference>
<proteinExistence type="predicted"/>
<keyword evidence="4 9" id="KW-0762">Sugar transport</keyword>
<sequence>MAAVILVRIDNRLIHGQIIETWLPYTGAQRVFVANDELVHDVLQQEIMSLAIPQTVDSFFVSVEGLSRAVEDNGYGEGHDVIILFSNCSDARRAFDAGFGFDILNVGNVHYSPGKRQVSPSVALSDEDESCLRHLSRKGVELDFRCVPNDQVQVRF</sequence>
<reference evidence="9" key="1">
    <citation type="submission" date="2022-08" db="EMBL/GenBank/DDBJ databases">
        <title>Genome Sequence of the sulphate-reducing bacterium, Pseudodesulfovibrio portus JCM14722.</title>
        <authorList>
            <person name="Kondo R."/>
            <person name="Kataoka T."/>
        </authorList>
    </citation>
    <scope>NUCLEOTIDE SEQUENCE</scope>
    <source>
        <strain evidence="9">JCM 14722</strain>
    </source>
</reference>